<keyword evidence="1" id="KW-1133">Transmembrane helix</keyword>
<dbReference type="AlphaFoldDB" id="A0A069CVX3"/>
<name>A0A069CVX3_WEIOS</name>
<dbReference type="Proteomes" id="UP000030643">
    <property type="component" value="Unassembled WGS sequence"/>
</dbReference>
<proteinExistence type="predicted"/>
<evidence type="ECO:0000313" key="3">
    <source>
        <dbReference type="Proteomes" id="UP000030643"/>
    </source>
</evidence>
<evidence type="ECO:0000313" key="2">
    <source>
        <dbReference type="EMBL" id="GAK31542.1"/>
    </source>
</evidence>
<dbReference type="RefSeq" id="WP_027699506.1">
    <property type="nucleotide sequence ID" value="NZ_DF820494.1"/>
</dbReference>
<feature type="transmembrane region" description="Helical" evidence="1">
    <location>
        <begin position="12"/>
        <end position="31"/>
    </location>
</feature>
<keyword evidence="1" id="KW-0812">Transmembrane</keyword>
<gene>
    <name evidence="2" type="ORF">WOSG25_110200</name>
</gene>
<evidence type="ECO:0000256" key="1">
    <source>
        <dbReference type="SAM" id="Phobius"/>
    </source>
</evidence>
<reference evidence="3" key="1">
    <citation type="journal article" date="2014" name="Genome Announc.">
        <title>Draft genome sequence of Weissella oryzae SG25T, isolated from fermented rice grains.</title>
        <authorList>
            <person name="Tanizawa Y."/>
            <person name="Fujisawa T."/>
            <person name="Mochizuki T."/>
            <person name="Kaminuma E."/>
            <person name="Suzuki Y."/>
            <person name="Nakamura Y."/>
            <person name="Tohno M."/>
        </authorList>
    </citation>
    <scope>NUCLEOTIDE SEQUENCE [LARGE SCALE GENOMIC DNA]</scope>
    <source>
        <strain evidence="3">DSM 25784 / JCM 18191 / LMG 30913 / SG25</strain>
    </source>
</reference>
<dbReference type="STRING" id="1329250.WOSG25_110200"/>
<dbReference type="EMBL" id="DF820494">
    <property type="protein sequence ID" value="GAK31542.1"/>
    <property type="molecule type" value="Genomic_DNA"/>
</dbReference>
<accession>A0A069CVX3</accession>
<protein>
    <submittedName>
        <fullName evidence="2">Uncharacterized protein</fullName>
    </submittedName>
</protein>
<organism evidence="2 3">
    <name type="scientific">Weissella oryzae (strain DSM 25784 / JCM 18191 / LMG 30913 / SG25)</name>
    <dbReference type="NCBI Taxonomy" id="1329250"/>
    <lineage>
        <taxon>Bacteria</taxon>
        <taxon>Bacillati</taxon>
        <taxon>Bacillota</taxon>
        <taxon>Bacilli</taxon>
        <taxon>Lactobacillales</taxon>
        <taxon>Lactobacillaceae</taxon>
        <taxon>Weissella</taxon>
    </lineage>
</organism>
<keyword evidence="3" id="KW-1185">Reference proteome</keyword>
<sequence>MKTSKSPKNMIFTGTIGLMLIVSIVFIVCGVNKQSRVNIIKNQNKVNKTSLVKAQVAATPVQNSAEEAVTTFFTVLHTYKDQASYNNRTFQVKDISAENVYKDSKLFAPDNYHQVAQLNLTSTSENVEFIPNSLDGNKVSGSVIDKYAVQTGDNDKRSVQMIYSIDYDASKKKITNVQIVGQFNLSADSTLF</sequence>
<keyword evidence="1" id="KW-0472">Membrane</keyword>